<evidence type="ECO:0000256" key="3">
    <source>
        <dbReference type="ARBA" id="ARBA00008536"/>
    </source>
</evidence>
<dbReference type="PRINTS" id="PR00109">
    <property type="entry name" value="TYRKINASE"/>
</dbReference>
<comment type="similarity">
    <text evidence="4">In the C-terminal section; belongs to the protein kinase superfamily. Ser/Thr protein kinase family.</text>
</comment>
<comment type="catalytic activity">
    <reaction evidence="18">
        <text>L-threonyl-[protein] + ATP = O-phospho-L-threonyl-[protein] + ADP + H(+)</text>
        <dbReference type="Rhea" id="RHEA:46608"/>
        <dbReference type="Rhea" id="RHEA-COMP:11060"/>
        <dbReference type="Rhea" id="RHEA-COMP:11605"/>
        <dbReference type="ChEBI" id="CHEBI:15378"/>
        <dbReference type="ChEBI" id="CHEBI:30013"/>
        <dbReference type="ChEBI" id="CHEBI:30616"/>
        <dbReference type="ChEBI" id="CHEBI:61977"/>
        <dbReference type="ChEBI" id="CHEBI:456216"/>
        <dbReference type="EC" id="2.7.11.25"/>
    </reaction>
</comment>
<keyword evidence="12" id="KW-0418">Kinase</keyword>
<dbReference type="GO" id="GO:0005524">
    <property type="term" value="F:ATP binding"/>
    <property type="evidence" value="ECO:0007669"/>
    <property type="project" value="UniProtKB-UniRule"/>
</dbReference>
<sequence length="589" mass="65938">MSSSSVEEVNHLHIPLSALSEATNGFSDLNLLGTGGFGNVYKGESATHGNIAIKMLDTRHGQGDHEFKTEIALLSVYKHENIVSLLGFCDEDGKKILVYKYESNGSLEKHLSSTYLTWIQRLEICIDAALGLQYLHDDVGLQHRILHRDVKSSNVLLDENWKAKVSDFGLSRLGPANMEFTFLISNVCGTLGYIDPDYLNTGYLTQKSDVYSFGVVLFEVLCGRVARDSKFKEKDHEFLVNLVKIHGGRNSLYEIIHPKLVKQMKKASLLTFSSIAYRCLKSGNDRPTMKEVVGQLQKALDIQLAISDDSLRVGIKNWQKGDFLGSGSFGDVYEGFNELGYFFAVKEVSFFDDASQESIIQLEQEVSLLSELHHENIVQYLATDRDDGKLYIFLELVTKGSLANIYQRFRLQDTQVSAYSRQVLSGLNYLHERKVVHRDLKCANILVDANGSVKLADFGLAKSTALNDIKSCKGPPFWMAPEAVNNRSNNSYGFAADIWSLGCTVLELLTRKIPYSDLKGMQVVFSIGRGELPTIPDTLSTEARDFILKCLQVNPNDRPTAAQLLDHPFLRRRTSMNFSPPPHRNATLL</sequence>
<evidence type="ECO:0000256" key="2">
    <source>
        <dbReference type="ARBA" id="ARBA00006529"/>
    </source>
</evidence>
<dbReference type="EMBL" id="JAUHHV010000001">
    <property type="protein sequence ID" value="KAK1440327.1"/>
    <property type="molecule type" value="Genomic_DNA"/>
</dbReference>
<evidence type="ECO:0000256" key="7">
    <source>
        <dbReference type="ARBA" id="ARBA00022527"/>
    </source>
</evidence>
<keyword evidence="17" id="KW-0325">Glycoprotein</keyword>
<keyword evidence="8" id="KW-0808">Transferase</keyword>
<dbReference type="GO" id="GO:1902065">
    <property type="term" value="P:response to L-glutamate"/>
    <property type="evidence" value="ECO:0007669"/>
    <property type="project" value="UniProtKB-ARBA"/>
</dbReference>
<comment type="caution">
    <text evidence="22">The sequence shown here is derived from an EMBL/GenBank/DDBJ whole genome shotgun (WGS) entry which is preliminary data.</text>
</comment>
<reference evidence="22" key="1">
    <citation type="journal article" date="2023" name="bioRxiv">
        <title>Improved chromosome-level genome assembly for marigold (Tagetes erecta).</title>
        <authorList>
            <person name="Jiang F."/>
            <person name="Yuan L."/>
            <person name="Wang S."/>
            <person name="Wang H."/>
            <person name="Xu D."/>
            <person name="Wang A."/>
            <person name="Fan W."/>
        </authorList>
    </citation>
    <scope>NUCLEOTIDE SEQUENCE</scope>
    <source>
        <strain evidence="22">WSJ</strain>
        <tissue evidence="22">Leaf</tissue>
    </source>
</reference>
<feature type="binding site" evidence="20">
    <location>
        <position position="54"/>
    </location>
    <ligand>
        <name>ATP</name>
        <dbReference type="ChEBI" id="CHEBI:30616"/>
    </ligand>
</feature>
<keyword evidence="10" id="KW-0732">Signal</keyword>
<dbReference type="InterPro" id="IPR017441">
    <property type="entry name" value="Protein_kinase_ATP_BS"/>
</dbReference>
<evidence type="ECO:0000256" key="11">
    <source>
        <dbReference type="ARBA" id="ARBA00022741"/>
    </source>
</evidence>
<evidence type="ECO:0000256" key="4">
    <source>
        <dbReference type="ARBA" id="ARBA00010217"/>
    </source>
</evidence>
<dbReference type="InterPro" id="IPR001245">
    <property type="entry name" value="Ser-Thr/Tyr_kinase_cat_dom"/>
</dbReference>
<keyword evidence="23" id="KW-1185">Reference proteome</keyword>
<evidence type="ECO:0000256" key="18">
    <source>
        <dbReference type="ARBA" id="ARBA00047559"/>
    </source>
</evidence>
<dbReference type="InterPro" id="IPR011009">
    <property type="entry name" value="Kinase-like_dom_sf"/>
</dbReference>
<dbReference type="Pfam" id="PF00069">
    <property type="entry name" value="Pkinase"/>
    <property type="match status" value="1"/>
</dbReference>
<evidence type="ECO:0000256" key="14">
    <source>
        <dbReference type="ARBA" id="ARBA00022989"/>
    </source>
</evidence>
<evidence type="ECO:0000256" key="1">
    <source>
        <dbReference type="ARBA" id="ARBA00004251"/>
    </source>
</evidence>
<dbReference type="PROSITE" id="PS00108">
    <property type="entry name" value="PROTEIN_KINASE_ST"/>
    <property type="match status" value="2"/>
</dbReference>
<evidence type="ECO:0000313" key="22">
    <source>
        <dbReference type="EMBL" id="KAK1440327.1"/>
    </source>
</evidence>
<keyword evidence="7" id="KW-0723">Serine/threonine-protein kinase</keyword>
<feature type="binding site" evidence="20">
    <location>
        <position position="346"/>
    </location>
    <ligand>
        <name>ATP</name>
        <dbReference type="ChEBI" id="CHEBI:30616"/>
    </ligand>
</feature>
<accession>A0AAD8PC10</accession>
<evidence type="ECO:0000256" key="9">
    <source>
        <dbReference type="ARBA" id="ARBA00022692"/>
    </source>
</evidence>
<feature type="domain" description="Protein kinase" evidence="21">
    <location>
        <begin position="318"/>
        <end position="570"/>
    </location>
</feature>
<dbReference type="SMART" id="SM00220">
    <property type="entry name" value="S_TKc"/>
    <property type="match status" value="2"/>
</dbReference>
<proteinExistence type="inferred from homology"/>
<keyword evidence="13 20" id="KW-0067">ATP-binding</keyword>
<evidence type="ECO:0000256" key="13">
    <source>
        <dbReference type="ARBA" id="ARBA00022840"/>
    </source>
</evidence>
<dbReference type="PROSITE" id="PS00107">
    <property type="entry name" value="PROTEIN_KINASE_ATP"/>
    <property type="match status" value="2"/>
</dbReference>
<evidence type="ECO:0000256" key="16">
    <source>
        <dbReference type="ARBA" id="ARBA00023170"/>
    </source>
</evidence>
<evidence type="ECO:0000256" key="17">
    <source>
        <dbReference type="ARBA" id="ARBA00023180"/>
    </source>
</evidence>
<dbReference type="GO" id="GO:0005886">
    <property type="term" value="C:plasma membrane"/>
    <property type="evidence" value="ECO:0007669"/>
    <property type="project" value="UniProtKB-SubCell"/>
</dbReference>
<evidence type="ECO:0000256" key="5">
    <source>
        <dbReference type="ARBA" id="ARBA00012406"/>
    </source>
</evidence>
<dbReference type="InterPro" id="IPR008271">
    <property type="entry name" value="Ser/Thr_kinase_AS"/>
</dbReference>
<comment type="catalytic activity">
    <reaction evidence="19">
        <text>L-seryl-[protein] + ATP = O-phospho-L-seryl-[protein] + ADP + H(+)</text>
        <dbReference type="Rhea" id="RHEA:17989"/>
        <dbReference type="Rhea" id="RHEA-COMP:9863"/>
        <dbReference type="Rhea" id="RHEA-COMP:11604"/>
        <dbReference type="ChEBI" id="CHEBI:15378"/>
        <dbReference type="ChEBI" id="CHEBI:29999"/>
        <dbReference type="ChEBI" id="CHEBI:30616"/>
        <dbReference type="ChEBI" id="CHEBI:83421"/>
        <dbReference type="ChEBI" id="CHEBI:456216"/>
        <dbReference type="EC" id="2.7.11.25"/>
    </reaction>
</comment>
<keyword evidence="9" id="KW-0812">Transmembrane</keyword>
<keyword evidence="16" id="KW-0675">Receptor</keyword>
<dbReference type="PANTHER" id="PTHR48016">
    <property type="entry name" value="MAP KINASE KINASE KINASE SSK2-RELATED-RELATED"/>
    <property type="match status" value="1"/>
</dbReference>
<dbReference type="Proteomes" id="UP001229421">
    <property type="component" value="Unassembled WGS sequence"/>
</dbReference>
<dbReference type="Pfam" id="PF07714">
    <property type="entry name" value="PK_Tyr_Ser-Thr"/>
    <property type="match status" value="1"/>
</dbReference>
<evidence type="ECO:0000259" key="21">
    <source>
        <dbReference type="PROSITE" id="PS50011"/>
    </source>
</evidence>
<evidence type="ECO:0000313" key="23">
    <source>
        <dbReference type="Proteomes" id="UP001229421"/>
    </source>
</evidence>
<evidence type="ECO:0000256" key="19">
    <source>
        <dbReference type="ARBA" id="ARBA00048329"/>
    </source>
</evidence>
<name>A0AAD8PC10_TARER</name>
<keyword evidence="6" id="KW-1003">Cell membrane</keyword>
<dbReference type="FunFam" id="1.10.510.10:FF:000240">
    <property type="entry name" value="Lectin-domain containing receptor kinase A4.3"/>
    <property type="match status" value="1"/>
</dbReference>
<dbReference type="InterPro" id="IPR000719">
    <property type="entry name" value="Prot_kinase_dom"/>
</dbReference>
<evidence type="ECO:0000256" key="12">
    <source>
        <dbReference type="ARBA" id="ARBA00022777"/>
    </source>
</evidence>
<dbReference type="PANTHER" id="PTHR48016:SF44">
    <property type="entry name" value="MITOGEN-ACTIVATED PROTEIN KINASE KINASE KINASE STE-STE11 FAMILY"/>
    <property type="match status" value="1"/>
</dbReference>
<comment type="similarity">
    <text evidence="3">In the N-terminal section; belongs to the leguminous lectin family.</text>
</comment>
<dbReference type="Gene3D" id="3.30.200.20">
    <property type="entry name" value="Phosphorylase Kinase, domain 1"/>
    <property type="match status" value="1"/>
</dbReference>
<dbReference type="FunFam" id="1.10.510.10:FF:000359">
    <property type="entry name" value="Mitogen-activated protein kinase 1, putative, expressed"/>
    <property type="match status" value="1"/>
</dbReference>
<dbReference type="SUPFAM" id="SSF56112">
    <property type="entry name" value="Protein kinase-like (PK-like)"/>
    <property type="match status" value="2"/>
</dbReference>
<protein>
    <recommendedName>
        <fullName evidence="5">mitogen-activated protein kinase kinase kinase</fullName>
        <ecNumber evidence="5">2.7.11.25</ecNumber>
    </recommendedName>
</protein>
<dbReference type="GO" id="GO:0004709">
    <property type="term" value="F:MAP kinase kinase kinase activity"/>
    <property type="evidence" value="ECO:0007669"/>
    <property type="project" value="UniProtKB-EC"/>
</dbReference>
<organism evidence="22 23">
    <name type="scientific">Tagetes erecta</name>
    <name type="common">African marigold</name>
    <dbReference type="NCBI Taxonomy" id="13708"/>
    <lineage>
        <taxon>Eukaryota</taxon>
        <taxon>Viridiplantae</taxon>
        <taxon>Streptophyta</taxon>
        <taxon>Embryophyta</taxon>
        <taxon>Tracheophyta</taxon>
        <taxon>Spermatophyta</taxon>
        <taxon>Magnoliopsida</taxon>
        <taxon>eudicotyledons</taxon>
        <taxon>Gunneridae</taxon>
        <taxon>Pentapetalae</taxon>
        <taxon>asterids</taxon>
        <taxon>campanulids</taxon>
        <taxon>Asterales</taxon>
        <taxon>Asteraceae</taxon>
        <taxon>Asteroideae</taxon>
        <taxon>Heliantheae alliance</taxon>
        <taxon>Tageteae</taxon>
        <taxon>Tagetes</taxon>
    </lineage>
</organism>
<keyword evidence="14" id="KW-1133">Transmembrane helix</keyword>
<evidence type="ECO:0000256" key="15">
    <source>
        <dbReference type="ARBA" id="ARBA00023136"/>
    </source>
</evidence>
<keyword evidence="11 20" id="KW-0547">Nucleotide-binding</keyword>
<dbReference type="GO" id="GO:0002229">
    <property type="term" value="P:defense response to oomycetes"/>
    <property type="evidence" value="ECO:0007669"/>
    <property type="project" value="UniProtKB-ARBA"/>
</dbReference>
<feature type="domain" description="Protein kinase" evidence="21">
    <location>
        <begin position="26"/>
        <end position="300"/>
    </location>
</feature>
<dbReference type="Gene3D" id="1.10.510.10">
    <property type="entry name" value="Transferase(Phosphotransferase) domain 1"/>
    <property type="match status" value="2"/>
</dbReference>
<evidence type="ECO:0000256" key="10">
    <source>
        <dbReference type="ARBA" id="ARBA00022729"/>
    </source>
</evidence>
<evidence type="ECO:0000256" key="20">
    <source>
        <dbReference type="PROSITE-ProRule" id="PRU10141"/>
    </source>
</evidence>
<comment type="subcellular location">
    <subcellularLocation>
        <location evidence="1">Cell membrane</location>
        <topology evidence="1">Single-pass type I membrane protein</topology>
    </subcellularLocation>
</comment>
<dbReference type="FunFam" id="3.30.200.20:FF:000039">
    <property type="entry name" value="receptor-like protein kinase FERONIA"/>
    <property type="match status" value="1"/>
</dbReference>
<comment type="similarity">
    <text evidence="2">Belongs to the protein kinase superfamily. STE Ser/Thr protein kinase family. MAP kinase kinase kinase subfamily.</text>
</comment>
<dbReference type="EC" id="2.7.11.25" evidence="5"/>
<evidence type="ECO:0000256" key="6">
    <source>
        <dbReference type="ARBA" id="ARBA00022475"/>
    </source>
</evidence>
<evidence type="ECO:0000256" key="8">
    <source>
        <dbReference type="ARBA" id="ARBA00022679"/>
    </source>
</evidence>
<dbReference type="InterPro" id="IPR050538">
    <property type="entry name" value="MAP_kinase_kinase_kinase"/>
</dbReference>
<dbReference type="AlphaFoldDB" id="A0AAD8PC10"/>
<gene>
    <name evidence="22" type="ORF">QVD17_06152</name>
</gene>
<dbReference type="PROSITE" id="PS50011">
    <property type="entry name" value="PROTEIN_KINASE_DOM"/>
    <property type="match status" value="2"/>
</dbReference>
<keyword evidence="15" id="KW-0472">Membrane</keyword>